<dbReference type="AlphaFoldDB" id="A0A284QXQ3"/>
<gene>
    <name evidence="1" type="ORF">ARMOST_04574</name>
</gene>
<reference evidence="2" key="1">
    <citation type="journal article" date="2017" name="Nat. Ecol. Evol.">
        <title>Genome expansion and lineage-specific genetic innovations in the forest pathogenic fungi Armillaria.</title>
        <authorList>
            <person name="Sipos G."/>
            <person name="Prasanna A.N."/>
            <person name="Walter M.C."/>
            <person name="O'Connor E."/>
            <person name="Balint B."/>
            <person name="Krizsan K."/>
            <person name="Kiss B."/>
            <person name="Hess J."/>
            <person name="Varga T."/>
            <person name="Slot J."/>
            <person name="Riley R."/>
            <person name="Boka B."/>
            <person name="Rigling D."/>
            <person name="Barry K."/>
            <person name="Lee J."/>
            <person name="Mihaltcheva S."/>
            <person name="LaButti K."/>
            <person name="Lipzen A."/>
            <person name="Waldron R."/>
            <person name="Moloney N.M."/>
            <person name="Sperisen C."/>
            <person name="Kredics L."/>
            <person name="Vagvoelgyi C."/>
            <person name="Patrignani A."/>
            <person name="Fitzpatrick D."/>
            <person name="Nagy I."/>
            <person name="Doyle S."/>
            <person name="Anderson J.B."/>
            <person name="Grigoriev I.V."/>
            <person name="Gueldener U."/>
            <person name="Muensterkoetter M."/>
            <person name="Nagy L.G."/>
        </authorList>
    </citation>
    <scope>NUCLEOTIDE SEQUENCE [LARGE SCALE GENOMIC DNA]</scope>
    <source>
        <strain evidence="2">C18/9</strain>
    </source>
</reference>
<name>A0A284QXQ3_ARMOS</name>
<keyword evidence="2" id="KW-1185">Reference proteome</keyword>
<proteinExistence type="predicted"/>
<evidence type="ECO:0000313" key="1">
    <source>
        <dbReference type="EMBL" id="SJL01256.1"/>
    </source>
</evidence>
<protein>
    <submittedName>
        <fullName evidence="1">Uncharacterized protein</fullName>
    </submittedName>
</protein>
<accession>A0A284QXQ3</accession>
<dbReference type="EMBL" id="FUEG01000003">
    <property type="protein sequence ID" value="SJL01256.1"/>
    <property type="molecule type" value="Genomic_DNA"/>
</dbReference>
<dbReference type="Proteomes" id="UP000219338">
    <property type="component" value="Unassembled WGS sequence"/>
</dbReference>
<evidence type="ECO:0000313" key="2">
    <source>
        <dbReference type="Proteomes" id="UP000219338"/>
    </source>
</evidence>
<sequence>MSVTVTKNNLIQSLYIDSLLHIQDGNETTDSNLGFGDIHSAVILTQEPTENRQCNQRLYSSEWHCNPLVGENKTPSSACSKLTNPDIVLMWFDEKFQNPSEPLSPVMSRNVDVKGSDTTLFTGRQQYSLAIITIIAVFINMRDRCK</sequence>
<organism evidence="1 2">
    <name type="scientific">Armillaria ostoyae</name>
    <name type="common">Armillaria root rot fungus</name>
    <dbReference type="NCBI Taxonomy" id="47428"/>
    <lineage>
        <taxon>Eukaryota</taxon>
        <taxon>Fungi</taxon>
        <taxon>Dikarya</taxon>
        <taxon>Basidiomycota</taxon>
        <taxon>Agaricomycotina</taxon>
        <taxon>Agaricomycetes</taxon>
        <taxon>Agaricomycetidae</taxon>
        <taxon>Agaricales</taxon>
        <taxon>Marasmiineae</taxon>
        <taxon>Physalacriaceae</taxon>
        <taxon>Armillaria</taxon>
    </lineage>
</organism>